<feature type="transmembrane region" description="Helical" evidence="9">
    <location>
        <begin position="117"/>
        <end position="142"/>
    </location>
</feature>
<keyword evidence="6" id="KW-0406">Ion transport</keyword>
<evidence type="ECO:0000256" key="3">
    <source>
        <dbReference type="ARBA" id="ARBA00022475"/>
    </source>
</evidence>
<gene>
    <name evidence="10" type="ORF">WJX84_003113</name>
</gene>
<dbReference type="Pfam" id="PF25539">
    <property type="entry name" value="Bestrophin_2"/>
    <property type="match status" value="1"/>
</dbReference>
<dbReference type="EMBL" id="JALJOV010001089">
    <property type="protein sequence ID" value="KAK9854779.1"/>
    <property type="molecule type" value="Genomic_DNA"/>
</dbReference>
<dbReference type="GO" id="GO:0005254">
    <property type="term" value="F:chloride channel activity"/>
    <property type="evidence" value="ECO:0007669"/>
    <property type="project" value="InterPro"/>
</dbReference>
<evidence type="ECO:0000256" key="5">
    <source>
        <dbReference type="ARBA" id="ARBA00022989"/>
    </source>
</evidence>
<protein>
    <submittedName>
        <fullName evidence="10">Uncharacterized protein</fullName>
    </submittedName>
</protein>
<name>A0AAW1SRH6_9CHLO</name>
<dbReference type="PANTHER" id="PTHR33281">
    <property type="entry name" value="UPF0187 PROTEIN YNEE"/>
    <property type="match status" value="1"/>
</dbReference>
<dbReference type="AlphaFoldDB" id="A0AAW1SRH6"/>
<keyword evidence="3" id="KW-1003">Cell membrane</keyword>
<evidence type="ECO:0000256" key="7">
    <source>
        <dbReference type="ARBA" id="ARBA00023136"/>
    </source>
</evidence>
<feature type="transmembrane region" description="Helical" evidence="9">
    <location>
        <begin position="327"/>
        <end position="343"/>
    </location>
</feature>
<accession>A0AAW1SRH6</accession>
<organism evidence="10 11">
    <name type="scientific">Apatococcus fuscideae</name>
    <dbReference type="NCBI Taxonomy" id="2026836"/>
    <lineage>
        <taxon>Eukaryota</taxon>
        <taxon>Viridiplantae</taxon>
        <taxon>Chlorophyta</taxon>
        <taxon>core chlorophytes</taxon>
        <taxon>Trebouxiophyceae</taxon>
        <taxon>Chlorellales</taxon>
        <taxon>Chlorellaceae</taxon>
        <taxon>Apatococcus</taxon>
    </lineage>
</organism>
<comment type="caution">
    <text evidence="10">The sequence shown here is derived from an EMBL/GenBank/DDBJ whole genome shotgun (WGS) entry which is preliminary data.</text>
</comment>
<evidence type="ECO:0000313" key="10">
    <source>
        <dbReference type="EMBL" id="KAK9854779.1"/>
    </source>
</evidence>
<keyword evidence="5 9" id="KW-1133">Transmembrane helix</keyword>
<evidence type="ECO:0000256" key="9">
    <source>
        <dbReference type="SAM" id="Phobius"/>
    </source>
</evidence>
<evidence type="ECO:0000313" key="11">
    <source>
        <dbReference type="Proteomes" id="UP001485043"/>
    </source>
</evidence>
<comment type="subcellular location">
    <subcellularLocation>
        <location evidence="1">Cell membrane</location>
        <topology evidence="1">Multi-pass membrane protein</topology>
    </subcellularLocation>
</comment>
<sequence length="474" mass="53326">MHTALAQGLNRPTATKCGLNNCTAPCSLTSLSFVHNVAGSCWTVSARPGRRQRRRHTQLVSASEDLNRVSLWTKLTGNDEDTARDDFKEESRKYRRTVFTFERWASHRSTSRYYRHVLGLFTSRIVYGLASPLLLITTISVIVGTWESLREAGVLPSTLPGLAFSVSSDLFNLSSFALSLLLVFRTNASYDRWLEARHIWGGIINRSRDLMRQGLTWFRPEEAELLELLRRWTVAYSRSAMCHLREDGDLRKELEHVLKPEELELLMRSEHRPNVVIHVLGEIVRQAKLPDSEIHRMDESVTFFADSIGGCERLLTTPIPLSYTRHTSRFLILWLAFLPFTLWDGCRWGIVPGCAILAFLLLGVDELGVSIEEPMSILPLENFCARCEENISELVFQATEVKALAADWAPGEPSSAPFPQADVSQLREGNGNGNGNGSQKRSYVSSNERAKEAISSAGKRNRIRGWPPSGPLSQ</sequence>
<keyword evidence="11" id="KW-1185">Reference proteome</keyword>
<keyword evidence="2" id="KW-0813">Transport</keyword>
<evidence type="ECO:0000256" key="6">
    <source>
        <dbReference type="ARBA" id="ARBA00023065"/>
    </source>
</evidence>
<evidence type="ECO:0000256" key="8">
    <source>
        <dbReference type="SAM" id="MobiDB-lite"/>
    </source>
</evidence>
<dbReference type="InterPro" id="IPR044669">
    <property type="entry name" value="YneE/VCCN1/2-like"/>
</dbReference>
<dbReference type="PANTHER" id="PTHR33281:SF19">
    <property type="entry name" value="VOLTAGE-DEPENDENT ANION CHANNEL-FORMING PROTEIN YNEE"/>
    <property type="match status" value="1"/>
</dbReference>
<feature type="transmembrane region" description="Helical" evidence="9">
    <location>
        <begin position="162"/>
        <end position="184"/>
    </location>
</feature>
<keyword evidence="4 9" id="KW-0812">Transmembrane</keyword>
<evidence type="ECO:0000256" key="4">
    <source>
        <dbReference type="ARBA" id="ARBA00022692"/>
    </source>
</evidence>
<dbReference type="Proteomes" id="UP001485043">
    <property type="component" value="Unassembled WGS sequence"/>
</dbReference>
<proteinExistence type="predicted"/>
<evidence type="ECO:0000256" key="1">
    <source>
        <dbReference type="ARBA" id="ARBA00004651"/>
    </source>
</evidence>
<evidence type="ECO:0000256" key="2">
    <source>
        <dbReference type="ARBA" id="ARBA00022448"/>
    </source>
</evidence>
<reference evidence="10 11" key="1">
    <citation type="journal article" date="2024" name="Nat. Commun.">
        <title>Phylogenomics reveals the evolutionary origins of lichenization in chlorophyte algae.</title>
        <authorList>
            <person name="Puginier C."/>
            <person name="Libourel C."/>
            <person name="Otte J."/>
            <person name="Skaloud P."/>
            <person name="Haon M."/>
            <person name="Grisel S."/>
            <person name="Petersen M."/>
            <person name="Berrin J.G."/>
            <person name="Delaux P.M."/>
            <person name="Dal Grande F."/>
            <person name="Keller J."/>
        </authorList>
    </citation>
    <scope>NUCLEOTIDE SEQUENCE [LARGE SCALE GENOMIC DNA]</scope>
    <source>
        <strain evidence="10 11">SAG 2523</strain>
    </source>
</reference>
<keyword evidence="7 9" id="KW-0472">Membrane</keyword>
<feature type="compositionally biased region" description="Polar residues" evidence="8">
    <location>
        <begin position="438"/>
        <end position="447"/>
    </location>
</feature>
<feature type="region of interest" description="Disordered" evidence="8">
    <location>
        <begin position="412"/>
        <end position="474"/>
    </location>
</feature>
<dbReference type="GO" id="GO:0005886">
    <property type="term" value="C:plasma membrane"/>
    <property type="evidence" value="ECO:0007669"/>
    <property type="project" value="UniProtKB-SubCell"/>
</dbReference>